<evidence type="ECO:0000313" key="2">
    <source>
        <dbReference type="Proteomes" id="UP000542742"/>
    </source>
</evidence>
<gene>
    <name evidence="1" type="ORF">BKA14_000908</name>
</gene>
<keyword evidence="2" id="KW-1185">Reference proteome</keyword>
<comment type="caution">
    <text evidence="1">The sequence shown here is derived from an EMBL/GenBank/DDBJ whole genome shotgun (WGS) entry which is preliminary data.</text>
</comment>
<protein>
    <submittedName>
        <fullName evidence="1">Uncharacterized protein</fullName>
    </submittedName>
</protein>
<sequence length="33" mass="3271">MAASSLTLSEFDVRPISLAGDPAGLKPGGLVTV</sequence>
<organism evidence="1 2">
    <name type="scientific">Paractinoplanes abujensis</name>
    <dbReference type="NCBI Taxonomy" id="882441"/>
    <lineage>
        <taxon>Bacteria</taxon>
        <taxon>Bacillati</taxon>
        <taxon>Actinomycetota</taxon>
        <taxon>Actinomycetes</taxon>
        <taxon>Micromonosporales</taxon>
        <taxon>Micromonosporaceae</taxon>
        <taxon>Paractinoplanes</taxon>
    </lineage>
</organism>
<proteinExistence type="predicted"/>
<reference evidence="1 2" key="1">
    <citation type="submission" date="2020-08" db="EMBL/GenBank/DDBJ databases">
        <title>Sequencing the genomes of 1000 actinobacteria strains.</title>
        <authorList>
            <person name="Klenk H.-P."/>
        </authorList>
    </citation>
    <scope>NUCLEOTIDE SEQUENCE [LARGE SCALE GENOMIC DNA]</scope>
    <source>
        <strain evidence="1 2">DSM 45518</strain>
    </source>
</reference>
<name>A0A7W7G041_9ACTN</name>
<dbReference type="Proteomes" id="UP000542742">
    <property type="component" value="Unassembled WGS sequence"/>
</dbReference>
<accession>A0A7W7G041</accession>
<dbReference type="EMBL" id="JACHMF010000001">
    <property type="protein sequence ID" value="MBB4690760.1"/>
    <property type="molecule type" value="Genomic_DNA"/>
</dbReference>
<dbReference type="AlphaFoldDB" id="A0A7W7G041"/>
<evidence type="ECO:0000313" key="1">
    <source>
        <dbReference type="EMBL" id="MBB4690760.1"/>
    </source>
</evidence>